<protein>
    <submittedName>
        <fullName evidence="1">Uncharacterized protein</fullName>
    </submittedName>
</protein>
<dbReference type="Proteomes" id="UP001268036">
    <property type="component" value="Unassembled WGS sequence"/>
</dbReference>
<reference evidence="1" key="1">
    <citation type="submission" date="2023-08" db="EMBL/GenBank/DDBJ databases">
        <title>Functional and genomic diversity of the sorghum phyllosphere microbiome.</title>
        <authorList>
            <person name="Shade A."/>
        </authorList>
    </citation>
    <scope>NUCLEOTIDE SEQUENCE</scope>
    <source>
        <strain evidence="1">SORGH_AS_0201</strain>
    </source>
</reference>
<dbReference type="EMBL" id="JAVJAF010000001">
    <property type="protein sequence ID" value="MDR6232662.1"/>
    <property type="molecule type" value="Genomic_DNA"/>
</dbReference>
<proteinExistence type="predicted"/>
<evidence type="ECO:0000313" key="1">
    <source>
        <dbReference type="EMBL" id="MDR6232662.1"/>
    </source>
</evidence>
<dbReference type="AlphaFoldDB" id="A0AAJ2EUJ4"/>
<name>A0AAJ2EUJ4_9PSED</name>
<organism evidence="1 2">
    <name type="scientific">Pseudomonas oryzihabitans</name>
    <dbReference type="NCBI Taxonomy" id="47885"/>
    <lineage>
        <taxon>Bacteria</taxon>
        <taxon>Pseudomonadati</taxon>
        <taxon>Pseudomonadota</taxon>
        <taxon>Gammaproteobacteria</taxon>
        <taxon>Pseudomonadales</taxon>
        <taxon>Pseudomonadaceae</taxon>
        <taxon>Pseudomonas</taxon>
    </lineage>
</organism>
<comment type="caution">
    <text evidence="1">The sequence shown here is derived from an EMBL/GenBank/DDBJ whole genome shotgun (WGS) entry which is preliminary data.</text>
</comment>
<dbReference type="RefSeq" id="WP_309754578.1">
    <property type="nucleotide sequence ID" value="NZ_JAVJAF010000001.1"/>
</dbReference>
<accession>A0AAJ2EUJ4</accession>
<evidence type="ECO:0000313" key="2">
    <source>
        <dbReference type="Proteomes" id="UP001268036"/>
    </source>
</evidence>
<sequence length="77" mass="8639">MTIKPRLVIFCTRLGAKEANLKNIKLENPHIQFHVTAHPASAWWNRPSKKSGGVTSRQSFIELLKGNTNNKNESLLG</sequence>
<gene>
    <name evidence="1" type="ORF">QE440_000403</name>
</gene>